<sequence>MRIWPAIPVLALALSGGLSACAETRAEMREPVYRGADPVGLGDDLYGFLVTMENAADEAEVEDYVTCVVAGYAMEKEYGFARKVRVYVNEEGGVWSADAVYSITPALPRGAKTIDAGVTAADCAARGIPTV</sequence>
<keyword evidence="3" id="KW-1185">Reference proteome</keyword>
<dbReference type="EMBL" id="JAOWKZ010000001">
    <property type="protein sequence ID" value="MCV2871006.1"/>
    <property type="molecule type" value="Genomic_DNA"/>
</dbReference>
<evidence type="ECO:0000256" key="1">
    <source>
        <dbReference type="SAM" id="SignalP"/>
    </source>
</evidence>
<reference evidence="2 3" key="1">
    <citation type="submission" date="2022-10" db="EMBL/GenBank/DDBJ databases">
        <title>Defluviimonas sp. nov., isolated from ocean surface sediments.</title>
        <authorList>
            <person name="He W."/>
            <person name="Wang L."/>
            <person name="Zhang D.-F."/>
        </authorList>
    </citation>
    <scope>NUCLEOTIDE SEQUENCE [LARGE SCALE GENOMIC DNA]</scope>
    <source>
        <strain evidence="2 3">WL0050</strain>
    </source>
</reference>
<protein>
    <recommendedName>
        <fullName evidence="4">Lipoprotein</fullName>
    </recommendedName>
</protein>
<organism evidence="2 3">
    <name type="scientific">Albidovulum litorale</name>
    <dbReference type="NCBI Taxonomy" id="2984134"/>
    <lineage>
        <taxon>Bacteria</taxon>
        <taxon>Pseudomonadati</taxon>
        <taxon>Pseudomonadota</taxon>
        <taxon>Alphaproteobacteria</taxon>
        <taxon>Rhodobacterales</taxon>
        <taxon>Paracoccaceae</taxon>
        <taxon>Albidovulum</taxon>
    </lineage>
</organism>
<evidence type="ECO:0008006" key="4">
    <source>
        <dbReference type="Google" id="ProtNLM"/>
    </source>
</evidence>
<evidence type="ECO:0000313" key="2">
    <source>
        <dbReference type="EMBL" id="MCV2871006.1"/>
    </source>
</evidence>
<evidence type="ECO:0000313" key="3">
    <source>
        <dbReference type="Proteomes" id="UP001652564"/>
    </source>
</evidence>
<name>A0ABT2ZJT2_9RHOB</name>
<dbReference type="Proteomes" id="UP001652564">
    <property type="component" value="Unassembled WGS sequence"/>
</dbReference>
<dbReference type="RefSeq" id="WP_263738199.1">
    <property type="nucleotide sequence ID" value="NZ_JAOWKZ010000001.1"/>
</dbReference>
<feature type="signal peptide" evidence="1">
    <location>
        <begin position="1"/>
        <end position="20"/>
    </location>
</feature>
<comment type="caution">
    <text evidence="2">The sequence shown here is derived from an EMBL/GenBank/DDBJ whole genome shotgun (WGS) entry which is preliminary data.</text>
</comment>
<accession>A0ABT2ZJT2</accession>
<gene>
    <name evidence="2" type="ORF">OEZ71_01725</name>
</gene>
<dbReference type="PROSITE" id="PS51257">
    <property type="entry name" value="PROKAR_LIPOPROTEIN"/>
    <property type="match status" value="1"/>
</dbReference>
<proteinExistence type="predicted"/>
<keyword evidence="1" id="KW-0732">Signal</keyword>
<feature type="chain" id="PRO_5046349938" description="Lipoprotein" evidence="1">
    <location>
        <begin position="21"/>
        <end position="131"/>
    </location>
</feature>